<name>A0ACD3AT64_9AGAR</name>
<dbReference type="Proteomes" id="UP000308600">
    <property type="component" value="Unassembled WGS sequence"/>
</dbReference>
<sequence length="323" mass="36225">MTKASTRKPRYINTPTSTPTPSQLAPQPSSSQAPPFESIDEEDEFEELPAADLHVVLYAHICIYSLTAFPSRSPEDYPIWKGRMLGRHRFGFRNYFTILEEGVAWYTKGRLSGQAPSTTVLAYQELIQFAPLLPRCIEAATRKGGLVLIATQVTTHTQDFHTYIHVLPQLQLDFGRSSARNADVHALKKEMSAWAIFDPPFMPRPRHLLGFNHQTTGRCLCPPHLNWDDESIQAALRDGKMRILPEDLPRFLWGAYELGWDSFMRGPVVLCAVRHIYIAPTAAHSRPEDSGKAPRGTGTKKGNAAIHDIRNVTIHTLAYAATI</sequence>
<proteinExistence type="predicted"/>
<protein>
    <submittedName>
        <fullName evidence="1">Uncharacterized protein</fullName>
    </submittedName>
</protein>
<evidence type="ECO:0000313" key="1">
    <source>
        <dbReference type="EMBL" id="TFK69158.1"/>
    </source>
</evidence>
<gene>
    <name evidence="1" type="ORF">BDN72DRAFT_946360</name>
</gene>
<reference evidence="1 2" key="1">
    <citation type="journal article" date="2019" name="Nat. Ecol. Evol.">
        <title>Megaphylogeny resolves global patterns of mushroom evolution.</title>
        <authorList>
            <person name="Varga T."/>
            <person name="Krizsan K."/>
            <person name="Foldi C."/>
            <person name="Dima B."/>
            <person name="Sanchez-Garcia M."/>
            <person name="Sanchez-Ramirez S."/>
            <person name="Szollosi G.J."/>
            <person name="Szarkandi J.G."/>
            <person name="Papp V."/>
            <person name="Albert L."/>
            <person name="Andreopoulos W."/>
            <person name="Angelini C."/>
            <person name="Antonin V."/>
            <person name="Barry K.W."/>
            <person name="Bougher N.L."/>
            <person name="Buchanan P."/>
            <person name="Buyck B."/>
            <person name="Bense V."/>
            <person name="Catcheside P."/>
            <person name="Chovatia M."/>
            <person name="Cooper J."/>
            <person name="Damon W."/>
            <person name="Desjardin D."/>
            <person name="Finy P."/>
            <person name="Geml J."/>
            <person name="Haridas S."/>
            <person name="Hughes K."/>
            <person name="Justo A."/>
            <person name="Karasinski D."/>
            <person name="Kautmanova I."/>
            <person name="Kiss B."/>
            <person name="Kocsube S."/>
            <person name="Kotiranta H."/>
            <person name="LaButti K.M."/>
            <person name="Lechner B.E."/>
            <person name="Liimatainen K."/>
            <person name="Lipzen A."/>
            <person name="Lukacs Z."/>
            <person name="Mihaltcheva S."/>
            <person name="Morgado L.N."/>
            <person name="Niskanen T."/>
            <person name="Noordeloos M.E."/>
            <person name="Ohm R.A."/>
            <person name="Ortiz-Santana B."/>
            <person name="Ovrebo C."/>
            <person name="Racz N."/>
            <person name="Riley R."/>
            <person name="Savchenko A."/>
            <person name="Shiryaev A."/>
            <person name="Soop K."/>
            <person name="Spirin V."/>
            <person name="Szebenyi C."/>
            <person name="Tomsovsky M."/>
            <person name="Tulloss R.E."/>
            <person name="Uehling J."/>
            <person name="Grigoriev I.V."/>
            <person name="Vagvolgyi C."/>
            <person name="Papp T."/>
            <person name="Martin F.M."/>
            <person name="Miettinen O."/>
            <person name="Hibbett D.S."/>
            <person name="Nagy L.G."/>
        </authorList>
    </citation>
    <scope>NUCLEOTIDE SEQUENCE [LARGE SCALE GENOMIC DNA]</scope>
    <source>
        <strain evidence="1 2">NL-1719</strain>
    </source>
</reference>
<organism evidence="1 2">
    <name type="scientific">Pluteus cervinus</name>
    <dbReference type="NCBI Taxonomy" id="181527"/>
    <lineage>
        <taxon>Eukaryota</taxon>
        <taxon>Fungi</taxon>
        <taxon>Dikarya</taxon>
        <taxon>Basidiomycota</taxon>
        <taxon>Agaricomycotina</taxon>
        <taxon>Agaricomycetes</taxon>
        <taxon>Agaricomycetidae</taxon>
        <taxon>Agaricales</taxon>
        <taxon>Pluteineae</taxon>
        <taxon>Pluteaceae</taxon>
        <taxon>Pluteus</taxon>
    </lineage>
</organism>
<feature type="non-terminal residue" evidence="1">
    <location>
        <position position="323"/>
    </location>
</feature>
<dbReference type="EMBL" id="ML208335">
    <property type="protein sequence ID" value="TFK69158.1"/>
    <property type="molecule type" value="Genomic_DNA"/>
</dbReference>
<accession>A0ACD3AT64</accession>
<keyword evidence="2" id="KW-1185">Reference proteome</keyword>
<evidence type="ECO:0000313" key="2">
    <source>
        <dbReference type="Proteomes" id="UP000308600"/>
    </source>
</evidence>